<dbReference type="PROSITE" id="PS51257">
    <property type="entry name" value="PROKAR_LIPOPROTEIN"/>
    <property type="match status" value="1"/>
</dbReference>
<evidence type="ECO:0000256" key="3">
    <source>
        <dbReference type="ARBA" id="ARBA00022737"/>
    </source>
</evidence>
<dbReference type="Proteomes" id="UP000662747">
    <property type="component" value="Chromosome"/>
</dbReference>
<dbReference type="InterPro" id="IPR051476">
    <property type="entry name" value="Bac_ResReg_Asp_Phosphatase"/>
</dbReference>
<gene>
    <name evidence="7" type="ORF">JY651_46275</name>
</gene>
<comment type="similarity">
    <text evidence="5">Belongs to the Rap family.</text>
</comment>
<evidence type="ECO:0000256" key="6">
    <source>
        <dbReference type="PROSITE-ProRule" id="PRU00339"/>
    </source>
</evidence>
<keyword evidence="4 6" id="KW-0802">TPR repeat</keyword>
<evidence type="ECO:0000313" key="7">
    <source>
        <dbReference type="EMBL" id="QSQ22448.1"/>
    </source>
</evidence>
<proteinExistence type="inferred from homology"/>
<dbReference type="EMBL" id="CP071090">
    <property type="protein sequence ID" value="QSQ22448.1"/>
    <property type="molecule type" value="Genomic_DNA"/>
</dbReference>
<dbReference type="Pfam" id="PF13176">
    <property type="entry name" value="TPR_7"/>
    <property type="match status" value="1"/>
</dbReference>
<dbReference type="SMART" id="SM00028">
    <property type="entry name" value="TPR"/>
    <property type="match status" value="4"/>
</dbReference>
<sequence length="383" mass="41844">MRRTIFVGLLGFITACAAGRSEQGSARRAAEPSAFASSAVSVMQAYDLESRFQEAADLGRFAIERARLLKDAAGEARLTAELGRVLSRQLRHDPGLKEADVLAVLQRARQLAEASGDRGAQAAALDAEGMFHYWNKVSAGRGEWPPVVSLFEQAHARASEAGDARGTSEALFHLGLSHQFQGDAAGARGFFERSLKHARESGDALMQSYALRHLADLAEKEGDLDTALAYHRESLRLREQVGFRTGQVFALIAVAHVLTLREPQGAEALEATQRALRMAEESKDPASLREAHAALGHVYVRRGDAASALSHLEQAMTNAEAHQDWLTVADVQLGIARAYALRGEKARVEEWLRRAWALANQRGLSILFEEVEQLGREHGIALR</sequence>
<dbReference type="SUPFAM" id="SSF48452">
    <property type="entry name" value="TPR-like"/>
    <property type="match status" value="2"/>
</dbReference>
<dbReference type="InterPro" id="IPR011990">
    <property type="entry name" value="TPR-like_helical_dom_sf"/>
</dbReference>
<reference evidence="7 8" key="1">
    <citation type="submission" date="2021-02" db="EMBL/GenBank/DDBJ databases">
        <title>De Novo genome assembly of isolated myxobacteria.</title>
        <authorList>
            <person name="Stevens D.C."/>
        </authorList>
    </citation>
    <scope>NUCLEOTIDE SEQUENCE [LARGE SCALE GENOMIC DNA]</scope>
    <source>
        <strain evidence="8">SCPEA02</strain>
    </source>
</reference>
<organism evidence="7 8">
    <name type="scientific">Pyxidicoccus parkwayensis</name>
    <dbReference type="NCBI Taxonomy" id="2813578"/>
    <lineage>
        <taxon>Bacteria</taxon>
        <taxon>Pseudomonadati</taxon>
        <taxon>Myxococcota</taxon>
        <taxon>Myxococcia</taxon>
        <taxon>Myxococcales</taxon>
        <taxon>Cystobacterineae</taxon>
        <taxon>Myxococcaceae</taxon>
        <taxon>Pyxidicoccus</taxon>
    </lineage>
</organism>
<dbReference type="PANTHER" id="PTHR46630:SF1">
    <property type="entry name" value="TETRATRICOPEPTIDE REPEAT PROTEIN 29"/>
    <property type="match status" value="1"/>
</dbReference>
<dbReference type="Pfam" id="PF13424">
    <property type="entry name" value="TPR_12"/>
    <property type="match status" value="1"/>
</dbReference>
<feature type="repeat" description="TPR" evidence="6">
    <location>
        <begin position="289"/>
        <end position="322"/>
    </location>
</feature>
<comment type="subcellular location">
    <subcellularLocation>
        <location evidence="1">Cytoplasm</location>
    </subcellularLocation>
</comment>
<accession>A0ABX7P1K5</accession>
<evidence type="ECO:0000313" key="8">
    <source>
        <dbReference type="Proteomes" id="UP000662747"/>
    </source>
</evidence>
<evidence type="ECO:0000256" key="1">
    <source>
        <dbReference type="ARBA" id="ARBA00004496"/>
    </source>
</evidence>
<evidence type="ECO:0000256" key="4">
    <source>
        <dbReference type="ARBA" id="ARBA00022803"/>
    </source>
</evidence>
<protein>
    <submittedName>
        <fullName evidence="7">Tetratricopeptide repeat protein</fullName>
    </submittedName>
</protein>
<dbReference type="RefSeq" id="WP_206724024.1">
    <property type="nucleotide sequence ID" value="NZ_CP071090.1"/>
</dbReference>
<evidence type="ECO:0000256" key="5">
    <source>
        <dbReference type="ARBA" id="ARBA00038253"/>
    </source>
</evidence>
<dbReference type="Gene3D" id="1.25.40.10">
    <property type="entry name" value="Tetratricopeptide repeat domain"/>
    <property type="match status" value="2"/>
</dbReference>
<keyword evidence="3" id="KW-0677">Repeat</keyword>
<name>A0ABX7P1K5_9BACT</name>
<dbReference type="InterPro" id="IPR019734">
    <property type="entry name" value="TPR_rpt"/>
</dbReference>
<keyword evidence="8" id="KW-1185">Reference proteome</keyword>
<dbReference type="PANTHER" id="PTHR46630">
    <property type="entry name" value="TETRATRICOPEPTIDE REPEAT PROTEIN 29"/>
    <property type="match status" value="1"/>
</dbReference>
<dbReference type="PROSITE" id="PS50005">
    <property type="entry name" value="TPR"/>
    <property type="match status" value="1"/>
</dbReference>
<keyword evidence="2" id="KW-0963">Cytoplasm</keyword>
<evidence type="ECO:0000256" key="2">
    <source>
        <dbReference type="ARBA" id="ARBA00022490"/>
    </source>
</evidence>